<evidence type="ECO:0000313" key="3">
    <source>
        <dbReference type="Proteomes" id="UP000604046"/>
    </source>
</evidence>
<sequence>MESIAADIPGSSLIRFSPEKYPFVPAVLQRAVGLPTDTFTELPELLEKMLSADGILGFGSSVLSAGETVRVSGFRGILGVRTLCGPGRFPVQMQTKSRERNAFCQLDLVSSPVHVVGNPQPSNESLKPSRASKSIMGCHSKSEPEAVQGPSGTDLVKPCKSYSPERGP</sequence>
<name>A0A812L8X4_9DINO</name>
<evidence type="ECO:0000313" key="2">
    <source>
        <dbReference type="EMBL" id="CAE7243132.1"/>
    </source>
</evidence>
<gene>
    <name evidence="2" type="ORF">SNAT2548_LOCUS11230</name>
</gene>
<protein>
    <submittedName>
        <fullName evidence="2">Uncharacterized protein</fullName>
    </submittedName>
</protein>
<evidence type="ECO:0000256" key="1">
    <source>
        <dbReference type="SAM" id="MobiDB-lite"/>
    </source>
</evidence>
<dbReference type="EMBL" id="CAJNDS010000998">
    <property type="protein sequence ID" value="CAE7243132.1"/>
    <property type="molecule type" value="Genomic_DNA"/>
</dbReference>
<reference evidence="2" key="1">
    <citation type="submission" date="2021-02" db="EMBL/GenBank/DDBJ databases">
        <authorList>
            <person name="Dougan E. K."/>
            <person name="Rhodes N."/>
            <person name="Thang M."/>
            <person name="Chan C."/>
        </authorList>
    </citation>
    <scope>NUCLEOTIDE SEQUENCE</scope>
</reference>
<proteinExistence type="predicted"/>
<comment type="caution">
    <text evidence="2">The sequence shown here is derived from an EMBL/GenBank/DDBJ whole genome shotgun (WGS) entry which is preliminary data.</text>
</comment>
<dbReference type="Proteomes" id="UP000604046">
    <property type="component" value="Unassembled WGS sequence"/>
</dbReference>
<keyword evidence="3" id="KW-1185">Reference proteome</keyword>
<feature type="region of interest" description="Disordered" evidence="1">
    <location>
        <begin position="115"/>
        <end position="168"/>
    </location>
</feature>
<accession>A0A812L8X4</accession>
<dbReference type="AlphaFoldDB" id="A0A812L8X4"/>
<organism evidence="2 3">
    <name type="scientific">Symbiodinium natans</name>
    <dbReference type="NCBI Taxonomy" id="878477"/>
    <lineage>
        <taxon>Eukaryota</taxon>
        <taxon>Sar</taxon>
        <taxon>Alveolata</taxon>
        <taxon>Dinophyceae</taxon>
        <taxon>Suessiales</taxon>
        <taxon>Symbiodiniaceae</taxon>
        <taxon>Symbiodinium</taxon>
    </lineage>
</organism>